<dbReference type="Proteomes" id="UP000199820">
    <property type="component" value="Unassembled WGS sequence"/>
</dbReference>
<dbReference type="OrthoDB" id="9788327at2"/>
<keyword evidence="2" id="KW-1133">Transmembrane helix</keyword>
<proteinExistence type="predicted"/>
<evidence type="ECO:0008006" key="5">
    <source>
        <dbReference type="Google" id="ProtNLM"/>
    </source>
</evidence>
<dbReference type="InterPro" id="IPR038765">
    <property type="entry name" value="Papain-like_cys_pep_sf"/>
</dbReference>
<dbReference type="AlphaFoldDB" id="A0A1I0A8E0"/>
<name>A0A1I0A8E0_9FIRM</name>
<evidence type="ECO:0000313" key="3">
    <source>
        <dbReference type="EMBL" id="SES90409.1"/>
    </source>
</evidence>
<dbReference type="EMBL" id="FOIL01000001">
    <property type="protein sequence ID" value="SES90409.1"/>
    <property type="molecule type" value="Genomic_DNA"/>
</dbReference>
<accession>A0A1I0A8E0</accession>
<evidence type="ECO:0000256" key="2">
    <source>
        <dbReference type="SAM" id="Phobius"/>
    </source>
</evidence>
<feature type="transmembrane region" description="Helical" evidence="2">
    <location>
        <begin position="12"/>
        <end position="29"/>
    </location>
</feature>
<keyword evidence="4" id="KW-1185">Reference proteome</keyword>
<dbReference type="Gene3D" id="3.10.620.30">
    <property type="match status" value="1"/>
</dbReference>
<keyword evidence="2" id="KW-0472">Membrane</keyword>
<feature type="coiled-coil region" evidence="1">
    <location>
        <begin position="152"/>
        <end position="179"/>
    </location>
</feature>
<evidence type="ECO:0000256" key="1">
    <source>
        <dbReference type="SAM" id="Coils"/>
    </source>
</evidence>
<dbReference type="SUPFAM" id="SSF54001">
    <property type="entry name" value="Cysteine proteinases"/>
    <property type="match status" value="1"/>
</dbReference>
<keyword evidence="1" id="KW-0175">Coiled coil</keyword>
<keyword evidence="2" id="KW-0812">Transmembrane</keyword>
<reference evidence="4" key="1">
    <citation type="submission" date="2016-10" db="EMBL/GenBank/DDBJ databases">
        <authorList>
            <person name="Varghese N."/>
            <person name="Submissions S."/>
        </authorList>
    </citation>
    <scope>NUCLEOTIDE SEQUENCE [LARGE SCALE GENOMIC DNA]</scope>
    <source>
        <strain evidence="4">KH1P1</strain>
    </source>
</reference>
<organism evidence="3 4">
    <name type="scientific">[Clostridium] aminophilum</name>
    <dbReference type="NCBI Taxonomy" id="1526"/>
    <lineage>
        <taxon>Bacteria</taxon>
        <taxon>Bacillati</taxon>
        <taxon>Bacillota</taxon>
        <taxon>Clostridia</taxon>
        <taxon>Lachnospirales</taxon>
        <taxon>Lachnospiraceae</taxon>
    </lineage>
</organism>
<sequence>MKKDYVSIMRAGIIMSGLLIAAFFIKGVLDVELGYSDEKAAIDTESSSNVFNSNGLIEASVDSPQNEDISIPFCDERFYLSNLNEKLKEDAQAVYIGFSNCDTTIQLPNEASWEDANLLLEVMKYDCPELFHVSFDQCKALSKGENRVVALNVEYSMTKDEYENALNQCNEKIDRMVSLTKKYNEDGKEEYVYEQLTDTVNYNTEMKQSGTAYGALINKEAKCDGISLAAKWIFEKMNMPTIVICGSETGKPYGHAWNCVKINGDYYDLDLTNDLRNNDRSEKLYSAYNVKRSWLSDNYPILPSIVQNFDLPEASSMKKNYYVRHGAFIKSGEYLRTLDLIIVSIHVKNDVISGRLVCF</sequence>
<gene>
    <name evidence="3" type="ORF">SAMN04487771_1001127</name>
</gene>
<protein>
    <recommendedName>
        <fullName evidence="5">Transglutaminase-like superfamily protein</fullName>
    </recommendedName>
</protein>
<evidence type="ECO:0000313" key="4">
    <source>
        <dbReference type="Proteomes" id="UP000199820"/>
    </source>
</evidence>
<dbReference type="RefSeq" id="WP_143050773.1">
    <property type="nucleotide sequence ID" value="NZ_FOIL01000001.1"/>
</dbReference>